<keyword evidence="4" id="KW-1133">Transmembrane helix</keyword>
<accession>A0A8C4ZNF1</accession>
<keyword evidence="1 5" id="KW-0732">Signal</keyword>
<reference evidence="8" key="2">
    <citation type="submission" date="2025-09" db="UniProtKB">
        <authorList>
            <consortium name="Ensembl"/>
        </authorList>
    </citation>
    <scope>IDENTIFICATION</scope>
</reference>
<sequence length="398" mass="44032">MAINSITLTLVLCVLLGLDRGGALGICSVSHCKDPARCAMYPSGTVCKCTKGFYGDQCDKDAKLKVLCGKDFITMRMAEDFFKYYEIPLDSLRLPNKSCRAQREVIGGVPYYMARISKEKYALCGGKPLEKNITHIAYSLTLLSAAQVVGNIVRDPVIRIDYTCVYPYTRSVSLAFPVIPLSSETLMRMDEMDAKVEMALYTDANFTSAYSHAPTIHLRNKVYVEVKVTEPEDFFVLGVDECWASQSSEPDATGQAVHSLLHRGCVTDDTVTILHRNASAGSSEGGSLTRFSFDMFRFVSEPHDLYLHCSVQLCEPDDHALCTPSCKSIIKREALRADNAHGLLSYGPIRVEMPDPPQPSLLKMVILPLAGIWTVGLFLLILLIVAKSGRRRIEDPVL</sequence>
<evidence type="ECO:0000256" key="4">
    <source>
        <dbReference type="SAM" id="Phobius"/>
    </source>
</evidence>
<keyword evidence="2 3" id="KW-1015">Disulfide bond</keyword>
<gene>
    <name evidence="8" type="primary">zpd</name>
</gene>
<comment type="caution">
    <text evidence="3">Lacks conserved residue(s) required for the propagation of feature annotation.</text>
</comment>
<evidence type="ECO:0000259" key="6">
    <source>
        <dbReference type="PROSITE" id="PS50026"/>
    </source>
</evidence>
<dbReference type="Pfam" id="PF00100">
    <property type="entry name" value="Zona_pellucida"/>
    <property type="match status" value="1"/>
</dbReference>
<name>A0A8C4ZNF1_GADMO</name>
<dbReference type="GeneTree" id="ENSGT00940000167365"/>
<organism evidence="8 9">
    <name type="scientific">Gadus morhua</name>
    <name type="common">Atlantic cod</name>
    <dbReference type="NCBI Taxonomy" id="8049"/>
    <lineage>
        <taxon>Eukaryota</taxon>
        <taxon>Metazoa</taxon>
        <taxon>Chordata</taxon>
        <taxon>Craniata</taxon>
        <taxon>Vertebrata</taxon>
        <taxon>Euteleostomi</taxon>
        <taxon>Actinopterygii</taxon>
        <taxon>Neopterygii</taxon>
        <taxon>Teleostei</taxon>
        <taxon>Neoteleostei</taxon>
        <taxon>Acanthomorphata</taxon>
        <taxon>Zeiogadaria</taxon>
        <taxon>Gadariae</taxon>
        <taxon>Gadiformes</taxon>
        <taxon>Gadoidei</taxon>
        <taxon>Gadidae</taxon>
        <taxon>Gadus</taxon>
    </lineage>
</organism>
<feature type="domain" description="ZP" evidence="7">
    <location>
        <begin position="67"/>
        <end position="333"/>
    </location>
</feature>
<dbReference type="SUPFAM" id="SSF57196">
    <property type="entry name" value="EGF/Laminin"/>
    <property type="match status" value="1"/>
</dbReference>
<keyword evidence="3" id="KW-0245">EGF-like domain</keyword>
<dbReference type="Ensembl" id="ENSGMOT00000019302.2">
    <property type="protein sequence ID" value="ENSGMOP00000018844.2"/>
    <property type="gene ID" value="ENSGMOG00000017532.2"/>
</dbReference>
<dbReference type="Gene3D" id="2.60.40.3210">
    <property type="entry name" value="Zona pellucida, ZP-N domain"/>
    <property type="match status" value="1"/>
</dbReference>
<feature type="disulfide bond" evidence="3">
    <location>
        <begin position="49"/>
        <end position="58"/>
    </location>
</feature>
<dbReference type="PROSITE" id="PS01186">
    <property type="entry name" value="EGF_2"/>
    <property type="match status" value="1"/>
</dbReference>
<evidence type="ECO:0000256" key="3">
    <source>
        <dbReference type="PROSITE-ProRule" id="PRU00076"/>
    </source>
</evidence>
<dbReference type="InterPro" id="IPR000742">
    <property type="entry name" value="EGF"/>
</dbReference>
<evidence type="ECO:0000256" key="1">
    <source>
        <dbReference type="ARBA" id="ARBA00022729"/>
    </source>
</evidence>
<feature type="signal peptide" evidence="5">
    <location>
        <begin position="1"/>
        <end position="23"/>
    </location>
</feature>
<dbReference type="InterPro" id="IPR055355">
    <property type="entry name" value="ZP-C"/>
</dbReference>
<dbReference type="PANTHER" id="PTHR14002:SF53">
    <property type="entry name" value="UROMODULIN"/>
    <property type="match status" value="1"/>
</dbReference>
<protein>
    <submittedName>
        <fullName evidence="8">Zona pellucida glycoprotein d</fullName>
    </submittedName>
</protein>
<dbReference type="Gene3D" id="2.60.40.4100">
    <property type="entry name" value="Zona pellucida, ZP-C domain"/>
    <property type="match status" value="1"/>
</dbReference>
<proteinExistence type="predicted"/>
<feature type="transmembrane region" description="Helical" evidence="4">
    <location>
        <begin position="365"/>
        <end position="386"/>
    </location>
</feature>
<dbReference type="InterPro" id="IPR042235">
    <property type="entry name" value="ZP-C_dom"/>
</dbReference>
<dbReference type="OMA" id="ICSVEHC"/>
<dbReference type="SMART" id="SM00241">
    <property type="entry name" value="ZP"/>
    <property type="match status" value="1"/>
</dbReference>
<feature type="chain" id="PRO_5046372908" evidence="5">
    <location>
        <begin position="24"/>
        <end position="398"/>
    </location>
</feature>
<evidence type="ECO:0000259" key="7">
    <source>
        <dbReference type="PROSITE" id="PS51034"/>
    </source>
</evidence>
<dbReference type="PANTHER" id="PTHR14002">
    <property type="entry name" value="ENDOGLIN/TGF-BETA RECEPTOR TYPE III"/>
    <property type="match status" value="1"/>
</dbReference>
<dbReference type="InterPro" id="IPR001507">
    <property type="entry name" value="ZP_dom"/>
</dbReference>
<dbReference type="PROSITE" id="PS51034">
    <property type="entry name" value="ZP_2"/>
    <property type="match status" value="1"/>
</dbReference>
<evidence type="ECO:0000256" key="5">
    <source>
        <dbReference type="SAM" id="SignalP"/>
    </source>
</evidence>
<keyword evidence="4" id="KW-0812">Transmembrane</keyword>
<dbReference type="PROSITE" id="PS00022">
    <property type="entry name" value="EGF_1"/>
    <property type="match status" value="1"/>
</dbReference>
<dbReference type="Proteomes" id="UP000694546">
    <property type="component" value="Chromosome 9"/>
</dbReference>
<keyword evidence="9" id="KW-1185">Reference proteome</keyword>
<reference evidence="8" key="1">
    <citation type="submission" date="2025-08" db="UniProtKB">
        <authorList>
            <consortium name="Ensembl"/>
        </authorList>
    </citation>
    <scope>IDENTIFICATION</scope>
</reference>
<evidence type="ECO:0000256" key="2">
    <source>
        <dbReference type="ARBA" id="ARBA00023157"/>
    </source>
</evidence>
<dbReference type="PROSITE" id="PS50026">
    <property type="entry name" value="EGF_3"/>
    <property type="match status" value="1"/>
</dbReference>
<feature type="domain" description="EGF-like" evidence="6">
    <location>
        <begin position="23"/>
        <end position="59"/>
    </location>
</feature>
<keyword evidence="4" id="KW-0472">Membrane</keyword>
<dbReference type="AlphaFoldDB" id="A0A8C4ZNF1"/>
<evidence type="ECO:0000313" key="9">
    <source>
        <dbReference type="Proteomes" id="UP000694546"/>
    </source>
</evidence>
<evidence type="ECO:0000313" key="8">
    <source>
        <dbReference type="Ensembl" id="ENSGMOP00000018844.2"/>
    </source>
</evidence>